<gene>
    <name evidence="3" type="ORF">Rhopal_007540-T1</name>
</gene>
<keyword evidence="4" id="KW-1185">Reference proteome</keyword>
<feature type="region of interest" description="Disordered" evidence="1">
    <location>
        <begin position="125"/>
        <end position="178"/>
    </location>
</feature>
<organism evidence="3 4">
    <name type="scientific">Rhodotorula paludigena</name>
    <dbReference type="NCBI Taxonomy" id="86838"/>
    <lineage>
        <taxon>Eukaryota</taxon>
        <taxon>Fungi</taxon>
        <taxon>Dikarya</taxon>
        <taxon>Basidiomycota</taxon>
        <taxon>Pucciniomycotina</taxon>
        <taxon>Microbotryomycetes</taxon>
        <taxon>Sporidiobolales</taxon>
        <taxon>Sporidiobolaceae</taxon>
        <taxon>Rhodotorula</taxon>
    </lineage>
</organism>
<evidence type="ECO:0000313" key="4">
    <source>
        <dbReference type="Proteomes" id="UP001342314"/>
    </source>
</evidence>
<dbReference type="PANTHER" id="PTHR37487">
    <property type="entry name" value="CHROMOSOME 1, WHOLE GENOME SHOTGUN SEQUENCE"/>
    <property type="match status" value="1"/>
</dbReference>
<evidence type="ECO:0000256" key="1">
    <source>
        <dbReference type="SAM" id="MobiDB-lite"/>
    </source>
</evidence>
<feature type="signal peptide" evidence="2">
    <location>
        <begin position="1"/>
        <end position="20"/>
    </location>
</feature>
<evidence type="ECO:0000256" key="2">
    <source>
        <dbReference type="SAM" id="SignalP"/>
    </source>
</evidence>
<protein>
    <submittedName>
        <fullName evidence="3">Uncharacterized protein</fullName>
    </submittedName>
</protein>
<accession>A0AAV5GPF2</accession>
<comment type="caution">
    <text evidence="3">The sequence shown here is derived from an EMBL/GenBank/DDBJ whole genome shotgun (WGS) entry which is preliminary data.</text>
</comment>
<dbReference type="EMBL" id="BQKY01000017">
    <property type="protein sequence ID" value="GJN94460.1"/>
    <property type="molecule type" value="Genomic_DNA"/>
</dbReference>
<keyword evidence="2" id="KW-0732">Signal</keyword>
<name>A0AAV5GPF2_9BASI</name>
<reference evidence="3 4" key="1">
    <citation type="submission" date="2021-12" db="EMBL/GenBank/DDBJ databases">
        <title>High titer production of polyol ester of fatty acids by Rhodotorula paludigena BS15 towards product separation-free biomass refinery.</title>
        <authorList>
            <person name="Mano J."/>
            <person name="Ono H."/>
            <person name="Tanaka T."/>
            <person name="Naito K."/>
            <person name="Sushida H."/>
            <person name="Ike M."/>
            <person name="Tokuyasu K."/>
            <person name="Kitaoka M."/>
        </authorList>
    </citation>
    <scope>NUCLEOTIDE SEQUENCE [LARGE SCALE GENOMIC DNA]</scope>
    <source>
        <strain evidence="3 4">BS15</strain>
    </source>
</reference>
<feature type="chain" id="PRO_5043697238" evidence="2">
    <location>
        <begin position="21"/>
        <end position="201"/>
    </location>
</feature>
<dbReference type="Proteomes" id="UP001342314">
    <property type="component" value="Unassembled WGS sequence"/>
</dbReference>
<dbReference type="AlphaFoldDB" id="A0AAV5GPF2"/>
<evidence type="ECO:0000313" key="3">
    <source>
        <dbReference type="EMBL" id="GJN94460.1"/>
    </source>
</evidence>
<dbReference type="PANTHER" id="PTHR37487:SF2">
    <property type="entry name" value="EXPRESSED PROTEIN"/>
    <property type="match status" value="1"/>
</dbReference>
<proteinExistence type="predicted"/>
<sequence length="201" mass="19258">MKFTISAVAVSALALASSAAAQVTINTPPPLYTCQNALLSWSGGQAPYYVRVNQGGSTTNTLETIQNGVDSTSYSWQVNQPAGTSVTLAITDGSGQTNYADAVTIQDGGDTSCIGASASSGASSTAASSSAASSSSAAGSSSSAAATTGSQTSRSSQNPSATESTQSGTAASQSAQPTNGAASLALSGLAGVAAVGAALLA</sequence>